<dbReference type="GO" id="GO:0009326">
    <property type="term" value="C:formate dehydrogenase complex"/>
    <property type="evidence" value="ECO:0007669"/>
    <property type="project" value="TreeGrafter"/>
</dbReference>
<dbReference type="GO" id="GO:0036397">
    <property type="term" value="F:formate dehydrogenase (quinone) activity"/>
    <property type="evidence" value="ECO:0007669"/>
    <property type="project" value="TreeGrafter"/>
</dbReference>
<comment type="subcellular location">
    <subcellularLocation>
        <location evidence="1">Cell membrane</location>
        <topology evidence="1">Multi-pass membrane protein</topology>
    </subcellularLocation>
</comment>
<dbReference type="EMBL" id="BLTE01000001">
    <property type="protein sequence ID" value="GFK92410.1"/>
    <property type="molecule type" value="Genomic_DNA"/>
</dbReference>
<gene>
    <name evidence="9" type="primary">fdnI</name>
    <name evidence="9" type="ORF">NNJEOMEG_00235</name>
</gene>
<reference evidence="9 10" key="1">
    <citation type="submission" date="2020-04" db="EMBL/GenBank/DDBJ databases">
        <authorList>
            <consortium name="Desulfovibrio sp. FSS-1 genome sequencing consortium"/>
            <person name="Shimoshige H."/>
            <person name="Kobayashi H."/>
            <person name="Maekawa T."/>
        </authorList>
    </citation>
    <scope>NUCLEOTIDE SEQUENCE [LARGE SCALE GENOMIC DNA]</scope>
    <source>
        <strain evidence="9 10">SIID29052-01</strain>
    </source>
</reference>
<dbReference type="Pfam" id="PF22113">
    <property type="entry name" value="Mtrc-MtrF_II-IV_dom"/>
    <property type="match status" value="1"/>
</dbReference>
<evidence type="ECO:0000256" key="6">
    <source>
        <dbReference type="SAM" id="Phobius"/>
    </source>
</evidence>
<dbReference type="GO" id="GO:0005886">
    <property type="term" value="C:plasma membrane"/>
    <property type="evidence" value="ECO:0007669"/>
    <property type="project" value="UniProtKB-SubCell"/>
</dbReference>
<dbReference type="GO" id="GO:0009061">
    <property type="term" value="P:anaerobic respiration"/>
    <property type="evidence" value="ECO:0007669"/>
    <property type="project" value="TreeGrafter"/>
</dbReference>
<dbReference type="Gene3D" id="1.20.950.20">
    <property type="entry name" value="Transmembrane di-heme cytochromes, Chain C"/>
    <property type="match status" value="1"/>
</dbReference>
<keyword evidence="4 6" id="KW-1133">Transmembrane helix</keyword>
<keyword evidence="5 6" id="KW-0472">Membrane</keyword>
<dbReference type="InterPro" id="IPR051817">
    <property type="entry name" value="FDH_cytochrome_b556_subunit"/>
</dbReference>
<evidence type="ECO:0000259" key="7">
    <source>
        <dbReference type="Pfam" id="PF01292"/>
    </source>
</evidence>
<evidence type="ECO:0000256" key="1">
    <source>
        <dbReference type="ARBA" id="ARBA00004651"/>
    </source>
</evidence>
<dbReference type="InterPro" id="IPR016174">
    <property type="entry name" value="Di-haem_cyt_TM"/>
</dbReference>
<evidence type="ECO:0000256" key="5">
    <source>
        <dbReference type="ARBA" id="ARBA00023136"/>
    </source>
</evidence>
<feature type="transmembrane region" description="Helical" evidence="6">
    <location>
        <begin position="632"/>
        <end position="653"/>
    </location>
</feature>
<sequence>MAKKNNNNPDQIDMTPFMFAAAGEKDEKNLGVPGCGGCHPGGGGLEYDRDGQRYDARLKGDPSLAKSLDGDYFKSRWTETGVVEADCFICHLPGYSFKERNKQLKKLNFRWSATAASGLAQVTGFVDEGQTPQVAYNLRLFNQDGKVVLDLNDQPPSENCVFCHGMSDMKKRGFSWNDPVNHDVHNMRGMSCVSCHPGDIKHNFAKGQENVSTVRDDLDNTMKKCADCHTTGTMGAPRPAHSGVRPSHLEKLACEACHIPALNRAGGEGFDVTTGQMVNYSKIGSKGMGAEFKWEPRIEVLKRGQLAPVNPLLVVTWTNRDADGAYHPLFMRELQKAWEIAKTRIKDVKNPNKPELHTPEDIKAMLLAVAEALKGNQRFKAVSPAYHKGGEIHVLDAGGLVATRQDDTWVGHGEGFNINHNVAPAKLALGAGGCRDCHSETGNVFAGRKVTDMFGPDGKPRTATNASLLGISHGAVTAYNVYQAAIVPYGSWAILLVAFLLTLHYTGQGPKGLDARFEPGEIVRFSLAERWTHLARMLSFAVLAATGYVFFVNNATLAKAVFGSYHAASVWHWAAGIVFTLAGAASALLWARDAAFKPYDREWFSKNGGYLGGHEGDEGHVPAGRLNAGQKVFFWLTLALTALMAGTGLPLIWKESLPATLNLWLSTLHGVGGVLFVACALAHAYLGTIGNPGTWRTLVDGKVSRAWARMHHSEWNRELESKRRG</sequence>
<dbReference type="GO" id="GO:0015944">
    <property type="term" value="P:formate oxidation"/>
    <property type="evidence" value="ECO:0007669"/>
    <property type="project" value="TreeGrafter"/>
</dbReference>
<feature type="transmembrane region" description="Helical" evidence="6">
    <location>
        <begin position="571"/>
        <end position="591"/>
    </location>
</feature>
<protein>
    <submittedName>
        <fullName evidence="9">Formate dehydrogenase, nitrate-inducible, cytochrome b556(Fdn) subunit</fullName>
    </submittedName>
</protein>
<evidence type="ECO:0000259" key="8">
    <source>
        <dbReference type="Pfam" id="PF22113"/>
    </source>
</evidence>
<feature type="transmembrane region" description="Helical" evidence="6">
    <location>
        <begin position="534"/>
        <end position="551"/>
    </location>
</feature>
<evidence type="ECO:0000313" key="10">
    <source>
        <dbReference type="Proteomes" id="UP000494245"/>
    </source>
</evidence>
<name>A0A6V8LN27_9BACT</name>
<reference evidence="9 10" key="2">
    <citation type="submission" date="2020-05" db="EMBL/GenBank/DDBJ databases">
        <title>Draft genome sequence of Desulfovibrio sp. strainFSS-1.</title>
        <authorList>
            <person name="Shimoshige H."/>
            <person name="Kobayashi H."/>
            <person name="Maekawa T."/>
        </authorList>
    </citation>
    <scope>NUCLEOTIDE SEQUENCE [LARGE SCALE GENOMIC DNA]</scope>
    <source>
        <strain evidence="9 10">SIID29052-01</strain>
    </source>
</reference>
<feature type="domain" description="Outer membrane cytochrome MtrC/MtrF-like" evidence="8">
    <location>
        <begin position="85"/>
        <end position="235"/>
    </location>
</feature>
<accession>A0A6V8LN27</accession>
<dbReference type="GO" id="GO:0009055">
    <property type="term" value="F:electron transfer activity"/>
    <property type="evidence" value="ECO:0007669"/>
    <property type="project" value="InterPro"/>
</dbReference>
<comment type="caution">
    <text evidence="9">The sequence shown here is derived from an EMBL/GenBank/DDBJ whole genome shotgun (WGS) entry which is preliminary data.</text>
</comment>
<proteinExistence type="predicted"/>
<dbReference type="InterPro" id="IPR036280">
    <property type="entry name" value="Multihaem_cyt_sf"/>
</dbReference>
<keyword evidence="10" id="KW-1185">Reference proteome</keyword>
<evidence type="ECO:0000313" key="9">
    <source>
        <dbReference type="EMBL" id="GFK92410.1"/>
    </source>
</evidence>
<dbReference type="SUPFAM" id="SSF48695">
    <property type="entry name" value="Multiheme cytochromes"/>
    <property type="match status" value="1"/>
</dbReference>
<dbReference type="PANTHER" id="PTHR30074">
    <property type="entry name" value="FORMATE DEHYDROGENASE, NITRATE-INDUCIBLE, CYTOCHROME B556 FDN SUBUNIT"/>
    <property type="match status" value="1"/>
</dbReference>
<keyword evidence="2" id="KW-1003">Cell membrane</keyword>
<dbReference type="InterPro" id="IPR054337">
    <property type="entry name" value="Mtrc-MtrF-like_dom_II/IV"/>
</dbReference>
<dbReference type="CDD" id="cd08168">
    <property type="entry name" value="Cytochrom_C3"/>
    <property type="match status" value="1"/>
</dbReference>
<dbReference type="PANTHER" id="PTHR30074:SF6">
    <property type="entry name" value="FORMATE DEHYDROGENASE GAMMA SUBUNIT"/>
    <property type="match status" value="1"/>
</dbReference>
<dbReference type="Pfam" id="PF01292">
    <property type="entry name" value="Ni_hydr_CYTB"/>
    <property type="match status" value="1"/>
</dbReference>
<evidence type="ECO:0000256" key="2">
    <source>
        <dbReference type="ARBA" id="ARBA00022475"/>
    </source>
</evidence>
<feature type="transmembrane region" description="Helical" evidence="6">
    <location>
        <begin position="489"/>
        <end position="507"/>
    </location>
</feature>
<dbReference type="Proteomes" id="UP000494245">
    <property type="component" value="Unassembled WGS sequence"/>
</dbReference>
<organism evidence="9 10">
    <name type="scientific">Fundidesulfovibrio magnetotacticus</name>
    <dbReference type="NCBI Taxonomy" id="2730080"/>
    <lineage>
        <taxon>Bacteria</taxon>
        <taxon>Pseudomonadati</taxon>
        <taxon>Thermodesulfobacteriota</taxon>
        <taxon>Desulfovibrionia</taxon>
        <taxon>Desulfovibrionales</taxon>
        <taxon>Desulfovibrionaceae</taxon>
        <taxon>Fundidesulfovibrio</taxon>
    </lineage>
</organism>
<evidence type="ECO:0000256" key="3">
    <source>
        <dbReference type="ARBA" id="ARBA00022692"/>
    </source>
</evidence>
<feature type="transmembrane region" description="Helical" evidence="6">
    <location>
        <begin position="665"/>
        <end position="686"/>
    </location>
</feature>
<feature type="domain" description="Cytochrome b561 bacterial/Ni-hydrogenase" evidence="7">
    <location>
        <begin position="524"/>
        <end position="698"/>
    </location>
</feature>
<dbReference type="GO" id="GO:0022904">
    <property type="term" value="P:respiratory electron transport chain"/>
    <property type="evidence" value="ECO:0007669"/>
    <property type="project" value="InterPro"/>
</dbReference>
<dbReference type="AlphaFoldDB" id="A0A6V8LN27"/>
<dbReference type="Gene3D" id="3.90.10.10">
    <property type="entry name" value="Cytochrome C3"/>
    <property type="match status" value="1"/>
</dbReference>
<dbReference type="SUPFAM" id="SSF81342">
    <property type="entry name" value="Transmembrane di-heme cytochromes"/>
    <property type="match status" value="1"/>
</dbReference>
<evidence type="ECO:0000256" key="4">
    <source>
        <dbReference type="ARBA" id="ARBA00022989"/>
    </source>
</evidence>
<dbReference type="InterPro" id="IPR011577">
    <property type="entry name" value="Cyt_b561_bac/Ni-Hgenase"/>
</dbReference>
<keyword evidence="3 6" id="KW-0812">Transmembrane</keyword>